<dbReference type="Proteomes" id="UP001157418">
    <property type="component" value="Unassembled WGS sequence"/>
</dbReference>
<organism evidence="1 2">
    <name type="scientific">Lactuca virosa</name>
    <dbReference type="NCBI Taxonomy" id="75947"/>
    <lineage>
        <taxon>Eukaryota</taxon>
        <taxon>Viridiplantae</taxon>
        <taxon>Streptophyta</taxon>
        <taxon>Embryophyta</taxon>
        <taxon>Tracheophyta</taxon>
        <taxon>Spermatophyta</taxon>
        <taxon>Magnoliopsida</taxon>
        <taxon>eudicotyledons</taxon>
        <taxon>Gunneridae</taxon>
        <taxon>Pentapetalae</taxon>
        <taxon>asterids</taxon>
        <taxon>campanulids</taxon>
        <taxon>Asterales</taxon>
        <taxon>Asteraceae</taxon>
        <taxon>Cichorioideae</taxon>
        <taxon>Cichorieae</taxon>
        <taxon>Lactucinae</taxon>
        <taxon>Lactuca</taxon>
    </lineage>
</organism>
<gene>
    <name evidence="1" type="ORF">LVIROSA_LOCUS38103</name>
</gene>
<dbReference type="EMBL" id="CAKMRJ010005745">
    <property type="protein sequence ID" value="CAH1452816.1"/>
    <property type="molecule type" value="Genomic_DNA"/>
</dbReference>
<dbReference type="AlphaFoldDB" id="A0AAU9PQY3"/>
<proteinExistence type="predicted"/>
<name>A0AAU9PQY3_9ASTR</name>
<reference evidence="1 2" key="1">
    <citation type="submission" date="2022-01" db="EMBL/GenBank/DDBJ databases">
        <authorList>
            <person name="Xiong W."/>
            <person name="Schranz E."/>
        </authorList>
    </citation>
    <scope>NUCLEOTIDE SEQUENCE [LARGE SCALE GENOMIC DNA]</scope>
</reference>
<accession>A0AAU9PQY3</accession>
<keyword evidence="2" id="KW-1185">Reference proteome</keyword>
<evidence type="ECO:0000313" key="2">
    <source>
        <dbReference type="Proteomes" id="UP001157418"/>
    </source>
</evidence>
<protein>
    <submittedName>
        <fullName evidence="1">Uncharacterized protein</fullName>
    </submittedName>
</protein>
<evidence type="ECO:0000313" key="1">
    <source>
        <dbReference type="EMBL" id="CAH1452816.1"/>
    </source>
</evidence>
<sequence length="171" mass="19236">MYNNIKLIITYTRRHPRKSKPSSFRLLPNRLHRLSLTSDGTPQDLRRCTKVNGISSVRTTVTYCPFTCQASAYVVVVAGWATGLKLDSDSVGMEYNTHRNIGITLFALGTIQTVETINDFEFRSKLTWVLVKTLALVDVKMCNALSAQGTMLLSAHGESKLGYKYKLREDE</sequence>
<comment type="caution">
    <text evidence="1">The sequence shown here is derived from an EMBL/GenBank/DDBJ whole genome shotgun (WGS) entry which is preliminary data.</text>
</comment>